<sequence length="109" mass="11861">EVGLKRLATIELEVKGLILVQDSSLPEFKGVPDLPVETEVQYYELCRNLRAHDSQEKSKLISSLSLIGGSNAKAATRKALARLLGNELTNKMNFSGKNGKTDVGSSPLY</sequence>
<feature type="non-terminal residue" evidence="1">
    <location>
        <position position="109"/>
    </location>
</feature>
<evidence type="ECO:0000313" key="1">
    <source>
        <dbReference type="EMBL" id="CAG7784992.1"/>
    </source>
</evidence>
<protein>
    <submittedName>
        <fullName evidence="1">Uncharacterized protein</fullName>
    </submittedName>
</protein>
<dbReference type="AlphaFoldDB" id="A0A8J2P8R7"/>
<dbReference type="EMBL" id="CAJVCH010286836">
    <property type="protein sequence ID" value="CAG7784992.1"/>
    <property type="molecule type" value="Genomic_DNA"/>
</dbReference>
<reference evidence="1" key="1">
    <citation type="submission" date="2021-06" db="EMBL/GenBank/DDBJ databases">
        <authorList>
            <person name="Hodson N. C."/>
            <person name="Mongue J. A."/>
            <person name="Jaron S. K."/>
        </authorList>
    </citation>
    <scope>NUCLEOTIDE SEQUENCE</scope>
</reference>
<evidence type="ECO:0000313" key="2">
    <source>
        <dbReference type="Proteomes" id="UP000708208"/>
    </source>
</evidence>
<dbReference type="Proteomes" id="UP000708208">
    <property type="component" value="Unassembled WGS sequence"/>
</dbReference>
<keyword evidence="2" id="KW-1185">Reference proteome</keyword>
<comment type="caution">
    <text evidence="1">The sequence shown here is derived from an EMBL/GenBank/DDBJ whole genome shotgun (WGS) entry which is preliminary data.</text>
</comment>
<organism evidence="1 2">
    <name type="scientific">Allacma fusca</name>
    <dbReference type="NCBI Taxonomy" id="39272"/>
    <lineage>
        <taxon>Eukaryota</taxon>
        <taxon>Metazoa</taxon>
        <taxon>Ecdysozoa</taxon>
        <taxon>Arthropoda</taxon>
        <taxon>Hexapoda</taxon>
        <taxon>Collembola</taxon>
        <taxon>Symphypleona</taxon>
        <taxon>Sminthuridae</taxon>
        <taxon>Allacma</taxon>
    </lineage>
</organism>
<accession>A0A8J2P8R7</accession>
<gene>
    <name evidence="1" type="ORF">AFUS01_LOCUS23644</name>
</gene>
<proteinExistence type="predicted"/>
<name>A0A8J2P8R7_9HEXA</name>